<dbReference type="InterPro" id="IPR025669">
    <property type="entry name" value="AAA_dom"/>
</dbReference>
<sequence>MPRIIAVSNRKGGTGKTTVAVNLAAELAALGRRVLLVDLDSQGHCAAGLGLKLDRDSPTAHSIFLDPLAKLSVAVYPSAFANLSLSPADQRFEHGSGVGGQDRLAQALAHQDIASAFDLVILDTPPSLDHLLFNALTAAHWVLVPYVPHHLSREGVRQLMRVLFKIISGGANPHLKILGFLPTMSAEYVRQHRQVTGEVVRQFGALRVLAGIRSDIRLAEAFSVGKPVRSYAPKCRGAQDFANLAATLVPLLDGVDADSKNA</sequence>
<name>H8YYS3_9GAMM</name>
<dbReference type="Proteomes" id="UP000002964">
    <property type="component" value="Unassembled WGS sequence"/>
</dbReference>
<reference evidence="2 3" key="2">
    <citation type="submission" date="2011-11" db="EMBL/GenBank/DDBJ databases">
        <authorList>
            <consortium name="US DOE Joint Genome Institute"/>
            <person name="Lucas S."/>
            <person name="Han J."/>
            <person name="Lapidus A."/>
            <person name="Cheng J.-F."/>
            <person name="Goodwin L."/>
            <person name="Pitluck S."/>
            <person name="Peters L."/>
            <person name="Ovchinnikova G."/>
            <person name="Zhang X."/>
            <person name="Detter J.C."/>
            <person name="Han C."/>
            <person name="Tapia R."/>
            <person name="Land M."/>
            <person name="Hauser L."/>
            <person name="Kyrpides N."/>
            <person name="Ivanova N."/>
            <person name="Pagani I."/>
            <person name="Vogl K."/>
            <person name="Liu Z."/>
            <person name="Overmann J."/>
            <person name="Frigaard N.-U."/>
            <person name="Bryant D."/>
            <person name="Woyke T."/>
        </authorList>
    </citation>
    <scope>NUCLEOTIDE SEQUENCE [LARGE SCALE GENOMIC DNA]</scope>
    <source>
        <strain evidence="2 3">970</strain>
    </source>
</reference>
<proteinExistence type="predicted"/>
<dbReference type="AlphaFoldDB" id="H8YYS3"/>
<feature type="domain" description="AAA" evidence="1">
    <location>
        <begin position="3"/>
        <end position="177"/>
    </location>
</feature>
<dbReference type="CDD" id="cd02042">
    <property type="entry name" value="ParAB_family"/>
    <property type="match status" value="1"/>
</dbReference>
<dbReference type="RefSeq" id="WP_009147682.1">
    <property type="nucleotide sequence ID" value="NZ_CP121471.1"/>
</dbReference>
<dbReference type="SUPFAM" id="SSF52540">
    <property type="entry name" value="P-loop containing nucleoside triphosphate hydrolases"/>
    <property type="match status" value="1"/>
</dbReference>
<dbReference type="EMBL" id="JH603168">
    <property type="protein sequence ID" value="EIC23599.1"/>
    <property type="molecule type" value="Genomic_DNA"/>
</dbReference>
<dbReference type="OrthoDB" id="9799330at2"/>
<evidence type="ECO:0000313" key="3">
    <source>
        <dbReference type="Proteomes" id="UP000002964"/>
    </source>
</evidence>
<dbReference type="STRING" id="631362.Thi970DRAFT_01271"/>
<dbReference type="eggNOG" id="COG1192">
    <property type="taxonomic scope" value="Bacteria"/>
</dbReference>
<dbReference type="Gene3D" id="3.40.50.300">
    <property type="entry name" value="P-loop containing nucleotide triphosphate hydrolases"/>
    <property type="match status" value="1"/>
</dbReference>
<dbReference type="PIRSF" id="PIRSF009320">
    <property type="entry name" value="Nuc_binding_HP_1000"/>
    <property type="match status" value="1"/>
</dbReference>
<dbReference type="InterPro" id="IPR027417">
    <property type="entry name" value="P-loop_NTPase"/>
</dbReference>
<accession>H8YYS3</accession>
<protein>
    <submittedName>
        <fullName evidence="2">ATPase involved in chromosome partitioning</fullName>
    </submittedName>
</protein>
<dbReference type="PANTHER" id="PTHR13696:SF52">
    <property type="entry name" value="PARA FAMILY PROTEIN CT_582"/>
    <property type="match status" value="1"/>
</dbReference>
<gene>
    <name evidence="2" type="ORF">Thi970DRAFT_01271</name>
</gene>
<evidence type="ECO:0000313" key="2">
    <source>
        <dbReference type="EMBL" id="EIC23599.1"/>
    </source>
</evidence>
<dbReference type="InterPro" id="IPR050678">
    <property type="entry name" value="DNA_Partitioning_ATPase"/>
</dbReference>
<dbReference type="PANTHER" id="PTHR13696">
    <property type="entry name" value="P-LOOP CONTAINING NUCLEOSIDE TRIPHOSPHATE HYDROLASE"/>
    <property type="match status" value="1"/>
</dbReference>
<evidence type="ECO:0000259" key="1">
    <source>
        <dbReference type="Pfam" id="PF13614"/>
    </source>
</evidence>
<organism evidence="2 3">
    <name type="scientific">Thiorhodovibrio frisius</name>
    <dbReference type="NCBI Taxonomy" id="631362"/>
    <lineage>
        <taxon>Bacteria</taxon>
        <taxon>Pseudomonadati</taxon>
        <taxon>Pseudomonadota</taxon>
        <taxon>Gammaproteobacteria</taxon>
        <taxon>Chromatiales</taxon>
        <taxon>Chromatiaceae</taxon>
        <taxon>Thiorhodovibrio</taxon>
    </lineage>
</organism>
<dbReference type="HOGENOM" id="CLU_037612_1_3_6"/>
<keyword evidence="3" id="KW-1185">Reference proteome</keyword>
<reference evidence="3" key="1">
    <citation type="submission" date="2011-06" db="EMBL/GenBank/DDBJ databases">
        <authorList>
            <consortium name="US DOE Joint Genome Institute (JGI-PGF)"/>
            <person name="Lucas S."/>
            <person name="Han J."/>
            <person name="Lapidus A."/>
            <person name="Cheng J.-F."/>
            <person name="Goodwin L."/>
            <person name="Pitluck S."/>
            <person name="Peters L."/>
            <person name="Land M.L."/>
            <person name="Hauser L."/>
            <person name="Vogl K."/>
            <person name="Liu Z."/>
            <person name="Overmann J."/>
            <person name="Frigaard N.-U."/>
            <person name="Bryant D.A."/>
            <person name="Woyke T.J."/>
        </authorList>
    </citation>
    <scope>NUCLEOTIDE SEQUENCE [LARGE SCALE GENOMIC DNA]</scope>
    <source>
        <strain evidence="3">970</strain>
    </source>
</reference>
<dbReference type="Pfam" id="PF13614">
    <property type="entry name" value="AAA_31"/>
    <property type="match status" value="1"/>
</dbReference>